<dbReference type="Pfam" id="PF01370">
    <property type="entry name" value="Epimerase"/>
    <property type="match status" value="1"/>
</dbReference>
<feature type="domain" description="NAD-dependent epimerase/dehydratase" evidence="1">
    <location>
        <begin position="5"/>
        <end position="176"/>
    </location>
</feature>
<evidence type="ECO:0000259" key="1">
    <source>
        <dbReference type="Pfam" id="PF01370"/>
    </source>
</evidence>
<organism evidence="2 3">
    <name type="scientific">Ignicoccus pacificus DSM 13166</name>
    <dbReference type="NCBI Taxonomy" id="940294"/>
    <lineage>
        <taxon>Archaea</taxon>
        <taxon>Thermoproteota</taxon>
        <taxon>Thermoprotei</taxon>
        <taxon>Desulfurococcales</taxon>
        <taxon>Desulfurococcaceae</taxon>
        <taxon>Ignicoccus</taxon>
    </lineage>
</organism>
<name>A0A977KAX7_9CREN</name>
<dbReference type="Gene3D" id="3.40.50.720">
    <property type="entry name" value="NAD(P)-binding Rossmann-like Domain"/>
    <property type="match status" value="1"/>
</dbReference>
<dbReference type="InterPro" id="IPR036291">
    <property type="entry name" value="NAD(P)-bd_dom_sf"/>
</dbReference>
<dbReference type="SUPFAM" id="SSF51735">
    <property type="entry name" value="NAD(P)-binding Rossmann-fold domains"/>
    <property type="match status" value="1"/>
</dbReference>
<dbReference type="KEGG" id="ipc:IPA_03425"/>
<gene>
    <name evidence="2" type="ORF">IPA_03425</name>
</gene>
<sequence length="266" mass="30055">MKYALLGGWGYVGANLAELLDSCVITRKSSKERRPFLAPIFEDKEVIEINEVTEEELRKALEECGADVLVYLIGKIKGSYEEMKEAHVDKALLAYEVSEELGMRFVYTSSVAAMGFADKCKTGGFVMEEDELLEGCEPFGDVSVTKAEGELRLWERSRGNVGIVRPALFWGRYAYHPEWKLLKLFKKLRIPVPEISVTSAQCMAIAVETAAERRGWYIASDKTLSDLGLKTVEVKLPKDLIKKAPRSLHLPLLVMRYKYSSRYLPC</sequence>
<dbReference type="AlphaFoldDB" id="A0A977KAX7"/>
<protein>
    <recommendedName>
        <fullName evidence="1">NAD-dependent epimerase/dehydratase domain-containing protein</fullName>
    </recommendedName>
</protein>
<proteinExistence type="predicted"/>
<dbReference type="Proteomes" id="UP001063698">
    <property type="component" value="Chromosome"/>
</dbReference>
<keyword evidence="3" id="KW-1185">Reference proteome</keyword>
<reference evidence="2" key="1">
    <citation type="submission" date="2013-11" db="EMBL/GenBank/DDBJ databases">
        <title>Comparative genomics of Ignicoccus.</title>
        <authorList>
            <person name="Podar M."/>
        </authorList>
    </citation>
    <scope>NUCLEOTIDE SEQUENCE</scope>
    <source>
        <strain evidence="2">DSM 13166</strain>
    </source>
</reference>
<evidence type="ECO:0000313" key="3">
    <source>
        <dbReference type="Proteomes" id="UP001063698"/>
    </source>
</evidence>
<accession>A0A977KAX7</accession>
<dbReference type="EMBL" id="CP006868">
    <property type="protein sequence ID" value="UXD22312.1"/>
    <property type="molecule type" value="Genomic_DNA"/>
</dbReference>
<evidence type="ECO:0000313" key="2">
    <source>
        <dbReference type="EMBL" id="UXD22312.1"/>
    </source>
</evidence>
<dbReference type="InterPro" id="IPR001509">
    <property type="entry name" value="Epimerase_deHydtase"/>
</dbReference>